<dbReference type="PANTHER" id="PTHR42085">
    <property type="entry name" value="F-BOX DOMAIN-CONTAINING PROTEIN"/>
    <property type="match status" value="1"/>
</dbReference>
<dbReference type="EMBL" id="JAVRRT010000002">
    <property type="protein sequence ID" value="KAK5174353.1"/>
    <property type="molecule type" value="Genomic_DNA"/>
</dbReference>
<feature type="domain" description="2EXR" evidence="1">
    <location>
        <begin position="20"/>
        <end position="80"/>
    </location>
</feature>
<dbReference type="GeneID" id="89922781"/>
<dbReference type="Proteomes" id="UP001337655">
    <property type="component" value="Unassembled WGS sequence"/>
</dbReference>
<dbReference type="InterPro" id="IPR045518">
    <property type="entry name" value="2EXR"/>
</dbReference>
<dbReference type="AlphaFoldDB" id="A0AAV9PMR5"/>
<dbReference type="RefSeq" id="XP_064663022.1">
    <property type="nucleotide sequence ID" value="XM_064798695.1"/>
</dbReference>
<evidence type="ECO:0000313" key="2">
    <source>
        <dbReference type="EMBL" id="KAK5174353.1"/>
    </source>
</evidence>
<comment type="caution">
    <text evidence="2">The sequence shown here is derived from an EMBL/GenBank/DDBJ whole genome shotgun (WGS) entry which is preliminary data.</text>
</comment>
<accession>A0AAV9PMR5</accession>
<dbReference type="PANTHER" id="PTHR42085:SF1">
    <property type="entry name" value="F-BOX DOMAIN-CONTAINING PROTEIN"/>
    <property type="match status" value="1"/>
</dbReference>
<organism evidence="2 3">
    <name type="scientific">Saxophila tyrrhenica</name>
    <dbReference type="NCBI Taxonomy" id="1690608"/>
    <lineage>
        <taxon>Eukaryota</taxon>
        <taxon>Fungi</taxon>
        <taxon>Dikarya</taxon>
        <taxon>Ascomycota</taxon>
        <taxon>Pezizomycotina</taxon>
        <taxon>Dothideomycetes</taxon>
        <taxon>Dothideomycetidae</taxon>
        <taxon>Mycosphaerellales</taxon>
        <taxon>Extremaceae</taxon>
        <taxon>Saxophila</taxon>
    </lineage>
</organism>
<sequence length="187" mass="21807">MTSYYSEQAISNEPTNLFTLPAELRIYIYELVLALPNGHIIHVTDVIRTRRHRRRITPVTQPPVTRTCRQLRLETLPIFYASAPFYLGKFSSQTDFEKPNDAVAFLDAIGTEGRGTIKRLLIGWGAEDAQDLVQELMWDMFRTEVGLVRARFKEQVLVAASMRERHERFVWYGRRFRYGLYEVSFGV</sequence>
<name>A0AAV9PMR5_9PEZI</name>
<evidence type="ECO:0000259" key="1">
    <source>
        <dbReference type="Pfam" id="PF20150"/>
    </source>
</evidence>
<keyword evidence="3" id="KW-1185">Reference proteome</keyword>
<evidence type="ECO:0000313" key="3">
    <source>
        <dbReference type="Proteomes" id="UP001337655"/>
    </source>
</evidence>
<reference evidence="2 3" key="1">
    <citation type="submission" date="2023-08" db="EMBL/GenBank/DDBJ databases">
        <title>Black Yeasts Isolated from many extreme environments.</title>
        <authorList>
            <person name="Coleine C."/>
            <person name="Stajich J.E."/>
            <person name="Selbmann L."/>
        </authorList>
    </citation>
    <scope>NUCLEOTIDE SEQUENCE [LARGE SCALE GENOMIC DNA]</scope>
    <source>
        <strain evidence="2 3">CCFEE 5935</strain>
    </source>
</reference>
<dbReference type="Pfam" id="PF20150">
    <property type="entry name" value="2EXR"/>
    <property type="match status" value="1"/>
</dbReference>
<dbReference type="InterPro" id="IPR038883">
    <property type="entry name" value="AN11006-like"/>
</dbReference>
<proteinExistence type="predicted"/>
<protein>
    <recommendedName>
        <fullName evidence="1">2EXR domain-containing protein</fullName>
    </recommendedName>
</protein>
<gene>
    <name evidence="2" type="ORF">LTR77_001433</name>
</gene>